<accession>M6RNL7</accession>
<dbReference type="Proteomes" id="UP000012092">
    <property type="component" value="Unassembled WGS sequence"/>
</dbReference>
<protein>
    <submittedName>
        <fullName evidence="1">Uncharacterized protein</fullName>
    </submittedName>
</protein>
<comment type="caution">
    <text evidence="1">The sequence shown here is derived from an EMBL/GenBank/DDBJ whole genome shotgun (WGS) entry which is preliminary data.</text>
</comment>
<evidence type="ECO:0000313" key="2">
    <source>
        <dbReference type="Proteomes" id="UP000012092"/>
    </source>
</evidence>
<gene>
    <name evidence="1" type="ORF">LEP1GSC116_3492</name>
</gene>
<dbReference type="AlphaFoldDB" id="M6RNL7"/>
<reference evidence="1 2" key="1">
    <citation type="submission" date="2013-01" db="EMBL/GenBank/DDBJ databases">
        <authorList>
            <person name="Harkins D.M."/>
            <person name="Durkin A.S."/>
            <person name="Brinkac L.M."/>
            <person name="Haft D.H."/>
            <person name="Selengut J.D."/>
            <person name="Sanka R."/>
            <person name="DePew J."/>
            <person name="Purushe J."/>
            <person name="Picardeau M."/>
            <person name="Werts C."/>
            <person name="Goarant C."/>
            <person name="Vinetz J.M."/>
            <person name="Sutton G.G."/>
            <person name="Nierman W.C."/>
            <person name="Fouts D.E."/>
        </authorList>
    </citation>
    <scope>NUCLEOTIDE SEQUENCE [LARGE SCALE GENOMIC DNA]</scope>
    <source>
        <strain evidence="1 2">Verdun HP</strain>
    </source>
</reference>
<organism evidence="1 2">
    <name type="scientific">Leptospira interrogans serovar Icterohaemorrhagiae str. Verdun HP</name>
    <dbReference type="NCBI Taxonomy" id="1049910"/>
    <lineage>
        <taxon>Bacteria</taxon>
        <taxon>Pseudomonadati</taxon>
        <taxon>Spirochaetota</taxon>
        <taxon>Spirochaetia</taxon>
        <taxon>Leptospirales</taxon>
        <taxon>Leptospiraceae</taxon>
        <taxon>Leptospira</taxon>
    </lineage>
</organism>
<evidence type="ECO:0000313" key="1">
    <source>
        <dbReference type="EMBL" id="EMO07391.1"/>
    </source>
</evidence>
<proteinExistence type="predicted"/>
<name>M6RNL7_LEPIR</name>
<sequence>MPNLLALESASKLKKIIFESSVKCGSSHRNPLFNAVRCFR</sequence>
<dbReference type="EMBL" id="AHNZ02000041">
    <property type="protein sequence ID" value="EMO07391.1"/>
    <property type="molecule type" value="Genomic_DNA"/>
</dbReference>